<dbReference type="EMBL" id="JAHHHV010000092">
    <property type="protein sequence ID" value="MBW4468689.1"/>
    <property type="molecule type" value="Genomic_DNA"/>
</dbReference>
<dbReference type="Gene3D" id="3.50.80.20">
    <property type="entry name" value="D-Ala-D-Ala carboxypeptidase C, peptidase S13"/>
    <property type="match status" value="1"/>
</dbReference>
<dbReference type="Proteomes" id="UP000707356">
    <property type="component" value="Unassembled WGS sequence"/>
</dbReference>
<dbReference type="GO" id="GO:0009002">
    <property type="term" value="F:serine-type D-Ala-D-Ala carboxypeptidase activity"/>
    <property type="evidence" value="ECO:0007669"/>
    <property type="project" value="UniProtKB-EC"/>
</dbReference>
<dbReference type="AlphaFoldDB" id="A0A951U755"/>
<accession>A0A951U755</accession>
<dbReference type="EC" id="3.4.16.4" evidence="3"/>
<protein>
    <submittedName>
        <fullName evidence="3">D-alanyl-D-alanine carboxypeptidase</fullName>
        <ecNumber evidence="3">3.4.16.4</ecNumber>
    </submittedName>
</protein>
<dbReference type="Gene3D" id="3.40.710.10">
    <property type="entry name" value="DD-peptidase/beta-lactamase superfamily"/>
    <property type="match status" value="1"/>
</dbReference>
<dbReference type="GO" id="GO:0000270">
    <property type="term" value="P:peptidoglycan metabolic process"/>
    <property type="evidence" value="ECO:0007669"/>
    <property type="project" value="TreeGrafter"/>
</dbReference>
<organism evidence="3 4">
    <name type="scientific">Pegethrix bostrychoides GSE-TBD4-15B</name>
    <dbReference type="NCBI Taxonomy" id="2839662"/>
    <lineage>
        <taxon>Bacteria</taxon>
        <taxon>Bacillati</taxon>
        <taxon>Cyanobacteriota</taxon>
        <taxon>Cyanophyceae</taxon>
        <taxon>Oculatellales</taxon>
        <taxon>Oculatellaceae</taxon>
        <taxon>Pegethrix</taxon>
    </lineage>
</organism>
<dbReference type="GO" id="GO:0006508">
    <property type="term" value="P:proteolysis"/>
    <property type="evidence" value="ECO:0007669"/>
    <property type="project" value="InterPro"/>
</dbReference>
<reference evidence="3" key="2">
    <citation type="journal article" date="2022" name="Microbiol. Resour. Announc.">
        <title>Metagenome Sequencing to Explore Phylogenomics of Terrestrial Cyanobacteria.</title>
        <authorList>
            <person name="Ward R.D."/>
            <person name="Stajich J.E."/>
            <person name="Johansen J.R."/>
            <person name="Huntemann M."/>
            <person name="Clum A."/>
            <person name="Foster B."/>
            <person name="Foster B."/>
            <person name="Roux S."/>
            <person name="Palaniappan K."/>
            <person name="Varghese N."/>
            <person name="Mukherjee S."/>
            <person name="Reddy T.B.K."/>
            <person name="Daum C."/>
            <person name="Copeland A."/>
            <person name="Chen I.A."/>
            <person name="Ivanova N.N."/>
            <person name="Kyrpides N.C."/>
            <person name="Shapiro N."/>
            <person name="Eloe-Fadrosh E.A."/>
            <person name="Pietrasiak N."/>
        </authorList>
    </citation>
    <scope>NUCLEOTIDE SEQUENCE</scope>
    <source>
        <strain evidence="3">GSE-TBD4-15B</strain>
    </source>
</reference>
<name>A0A951U755_9CYAN</name>
<dbReference type="PANTHER" id="PTHR30023:SF0">
    <property type="entry name" value="PENICILLIN-SENSITIVE CARBOXYPEPTIDASE A"/>
    <property type="match status" value="1"/>
</dbReference>
<dbReference type="InterPro" id="IPR012338">
    <property type="entry name" value="Beta-lactam/transpept-like"/>
</dbReference>
<sequence>MLNLIGGLFSIFVGATPSPPPLQTTNWSPWMQPDWVLSLAAPSPDPIAELAVQQHLSALTRLGLPSRAQGVWMQTGDQVLVNHQGDTPLSAASLTKVATTLAALSTWGTEHQFETVFSTTAPVQAGVVQGDLIVQGGGDPFFVWEEAIAVGNALNQAGIQQVTGRLIVAGNFTMNFEDSAITSGELLKQGLNADLWSGEAETQYQQLALGTARPRIVIAGSVERGELPANAQPILRRQSMPMVDLVKAMNIYSNNIMAQMLADSVGGAAAVSQQVSELTQIPQAEIQLHNGSGLGTENRLSPRAVAAMLSAIQRYLQARNLTIADVFPVVGRDGGTLAGRRLPSGTVIKTGTLNEVSALAGVLPTRDRGLVWFAIINSGQGDLGTFHYQQDALLSAVDQTWGTADLVALQPHNRDSSNRLGISRRNQLQQALEQAF</sequence>
<evidence type="ECO:0000256" key="1">
    <source>
        <dbReference type="ARBA" id="ARBA00006096"/>
    </source>
</evidence>
<dbReference type="InterPro" id="IPR000667">
    <property type="entry name" value="Peptidase_S13"/>
</dbReference>
<evidence type="ECO:0000313" key="3">
    <source>
        <dbReference type="EMBL" id="MBW4468689.1"/>
    </source>
</evidence>
<dbReference type="PRINTS" id="PR00922">
    <property type="entry name" value="DADACBPTASE3"/>
</dbReference>
<keyword evidence="2 3" id="KW-0378">Hydrolase</keyword>
<gene>
    <name evidence="3" type="ORF">KME07_24960</name>
</gene>
<proteinExistence type="inferred from homology"/>
<dbReference type="PANTHER" id="PTHR30023">
    <property type="entry name" value="D-ALANYL-D-ALANINE CARBOXYPEPTIDASE"/>
    <property type="match status" value="1"/>
</dbReference>
<evidence type="ECO:0000313" key="4">
    <source>
        <dbReference type="Proteomes" id="UP000707356"/>
    </source>
</evidence>
<reference evidence="3" key="1">
    <citation type="submission" date="2021-05" db="EMBL/GenBank/DDBJ databases">
        <authorList>
            <person name="Pietrasiak N."/>
            <person name="Ward R."/>
            <person name="Stajich J.E."/>
            <person name="Kurbessoian T."/>
        </authorList>
    </citation>
    <scope>NUCLEOTIDE SEQUENCE</scope>
    <source>
        <strain evidence="3">GSE-TBD4-15B</strain>
    </source>
</reference>
<comment type="similarity">
    <text evidence="1">Belongs to the peptidase S13 family.</text>
</comment>
<comment type="caution">
    <text evidence="3">The sequence shown here is derived from an EMBL/GenBank/DDBJ whole genome shotgun (WGS) entry which is preliminary data.</text>
</comment>
<dbReference type="SUPFAM" id="SSF56601">
    <property type="entry name" value="beta-lactamase/transpeptidase-like"/>
    <property type="match status" value="1"/>
</dbReference>
<keyword evidence="3" id="KW-0121">Carboxypeptidase</keyword>
<dbReference type="Pfam" id="PF02113">
    <property type="entry name" value="Peptidase_S13"/>
    <property type="match status" value="2"/>
</dbReference>
<evidence type="ECO:0000256" key="2">
    <source>
        <dbReference type="ARBA" id="ARBA00022801"/>
    </source>
</evidence>
<keyword evidence="3" id="KW-0645">Protease</keyword>